<dbReference type="EMBL" id="JAPFFF010000016">
    <property type="protein sequence ID" value="KAK8864974.1"/>
    <property type="molecule type" value="Genomic_DNA"/>
</dbReference>
<organism evidence="1 2">
    <name type="scientific">Tritrichomonas musculus</name>
    <dbReference type="NCBI Taxonomy" id="1915356"/>
    <lineage>
        <taxon>Eukaryota</taxon>
        <taxon>Metamonada</taxon>
        <taxon>Parabasalia</taxon>
        <taxon>Tritrichomonadida</taxon>
        <taxon>Tritrichomonadidae</taxon>
        <taxon>Tritrichomonas</taxon>
    </lineage>
</organism>
<evidence type="ECO:0000313" key="2">
    <source>
        <dbReference type="Proteomes" id="UP001470230"/>
    </source>
</evidence>
<evidence type="ECO:0008006" key="3">
    <source>
        <dbReference type="Google" id="ProtNLM"/>
    </source>
</evidence>
<reference evidence="1 2" key="1">
    <citation type="submission" date="2024-04" db="EMBL/GenBank/DDBJ databases">
        <title>Tritrichomonas musculus Genome.</title>
        <authorList>
            <person name="Alves-Ferreira E."/>
            <person name="Grigg M."/>
            <person name="Lorenzi H."/>
            <person name="Galac M."/>
        </authorList>
    </citation>
    <scope>NUCLEOTIDE SEQUENCE [LARGE SCALE GENOMIC DNA]</scope>
    <source>
        <strain evidence="1 2">EAF2021</strain>
    </source>
</reference>
<dbReference type="CDD" id="cd17039">
    <property type="entry name" value="Ubl_ubiquitin_like"/>
    <property type="match status" value="1"/>
</dbReference>
<proteinExistence type="predicted"/>
<evidence type="ECO:0000313" key="1">
    <source>
        <dbReference type="EMBL" id="KAK8864974.1"/>
    </source>
</evidence>
<keyword evidence="2" id="KW-1185">Reference proteome</keyword>
<accession>A0ABR2IKY4</accession>
<gene>
    <name evidence="1" type="ORF">M9Y10_010501</name>
</gene>
<protein>
    <recommendedName>
        <fullName evidence="3">Ubiquitin-like domain-containing protein</fullName>
    </recommendedName>
</protein>
<sequence length="202" mass="23993">MDYIKNDHRNSTLNEINIKMQLACNNSQSCIESELTNEKEFIRIYVYQPFVRIRYIRLKENSCISVLSSIYSPDSIYIYDGQILNSDKTFREYNIGEGNKMVLLPSSMMVTNYSFVEKWLKLTSNKESFEEKIDLNMIKGSQKELARIKDIKFNKLDEKKKFLGKYFNTHKKTYKKERNQPELKCDYEPPQNPSCHPLPILW</sequence>
<comment type="caution">
    <text evidence="1">The sequence shown here is derived from an EMBL/GenBank/DDBJ whole genome shotgun (WGS) entry which is preliminary data.</text>
</comment>
<name>A0ABR2IKY4_9EUKA</name>
<dbReference type="Proteomes" id="UP001470230">
    <property type="component" value="Unassembled WGS sequence"/>
</dbReference>